<proteinExistence type="predicted"/>
<comment type="caution">
    <text evidence="1">The sequence shown here is derived from an EMBL/GenBank/DDBJ whole genome shotgun (WGS) entry which is preliminary data.</text>
</comment>
<name>A0ABW5K9S4_9FLAO</name>
<keyword evidence="2" id="KW-1185">Reference proteome</keyword>
<protein>
    <submittedName>
        <fullName evidence="1">Uncharacterized protein</fullName>
    </submittedName>
</protein>
<gene>
    <name evidence="1" type="ORF">ACFSO8_08170</name>
</gene>
<dbReference type="RefSeq" id="WP_255929574.1">
    <property type="nucleotide sequence ID" value="NZ_JANFQP010000002.1"/>
</dbReference>
<evidence type="ECO:0000313" key="1">
    <source>
        <dbReference type="EMBL" id="MFD2545434.1"/>
    </source>
</evidence>
<accession>A0ABW5K9S4</accession>
<dbReference type="EMBL" id="JBHULG010000002">
    <property type="protein sequence ID" value="MFD2545434.1"/>
    <property type="molecule type" value="Genomic_DNA"/>
</dbReference>
<organism evidence="1 2">
    <name type="scientific">Kaistella montana</name>
    <dbReference type="NCBI Taxonomy" id="1849733"/>
    <lineage>
        <taxon>Bacteria</taxon>
        <taxon>Pseudomonadati</taxon>
        <taxon>Bacteroidota</taxon>
        <taxon>Flavobacteriia</taxon>
        <taxon>Flavobacteriales</taxon>
        <taxon>Weeksellaceae</taxon>
        <taxon>Chryseobacterium group</taxon>
        <taxon>Kaistella</taxon>
    </lineage>
</organism>
<evidence type="ECO:0000313" key="2">
    <source>
        <dbReference type="Proteomes" id="UP001597394"/>
    </source>
</evidence>
<reference evidence="2" key="1">
    <citation type="journal article" date="2019" name="Int. J. Syst. Evol. Microbiol.">
        <title>The Global Catalogue of Microorganisms (GCM) 10K type strain sequencing project: providing services to taxonomists for standard genome sequencing and annotation.</title>
        <authorList>
            <consortium name="The Broad Institute Genomics Platform"/>
            <consortium name="The Broad Institute Genome Sequencing Center for Infectious Disease"/>
            <person name="Wu L."/>
            <person name="Ma J."/>
        </authorList>
    </citation>
    <scope>NUCLEOTIDE SEQUENCE [LARGE SCALE GENOMIC DNA]</scope>
    <source>
        <strain evidence="2">KCTC 52204</strain>
    </source>
</reference>
<dbReference type="Proteomes" id="UP001597394">
    <property type="component" value="Unassembled WGS sequence"/>
</dbReference>
<sequence>MITDKTSFEFFDWLLTHDRSDELKQPYSEYFLKFNTPEMHNSETGELQDWDSAFGYSNYLQTLCTQNAKRIRAEIASHWQDPTTTSDDKTNYLQTRKKKAEILQVAAKNFYKNFPFVEESLNRIVKYIDEINFLPPTASSGLSHLSFKWIATSEQLSQLFELLTAPPAIINCSRQEFENAFQGKEVLEGIKWVKTTNLNEPLKSLLIYFITQLQDLELIEKFEPRSLASRITYIFKDSNNNGIKNLKQSISSFTGFPKDQELIDEIIDEIIK</sequence>